<dbReference type="InterPro" id="IPR050818">
    <property type="entry name" value="KCNH_animal-type"/>
</dbReference>
<protein>
    <submittedName>
        <fullName evidence="2">Crp/Fnr family transcriptional regulator</fullName>
    </submittedName>
</protein>
<name>A0A2A8CXT5_9BACT</name>
<proteinExistence type="predicted"/>
<keyword evidence="3" id="KW-1185">Reference proteome</keyword>
<accession>A0A2A8CXT5</accession>
<reference evidence="2 3" key="1">
    <citation type="submission" date="2017-10" db="EMBL/GenBank/DDBJ databases">
        <title>Draft genome of Longibacter Salinarum.</title>
        <authorList>
            <person name="Goh K.M."/>
            <person name="Shamsir M.S."/>
            <person name="Lim S.W."/>
        </authorList>
    </citation>
    <scope>NUCLEOTIDE SEQUENCE [LARGE SCALE GENOMIC DNA]</scope>
    <source>
        <strain evidence="2 3">KCTC 52045</strain>
    </source>
</reference>
<dbReference type="PANTHER" id="PTHR10217">
    <property type="entry name" value="VOLTAGE AND LIGAND GATED POTASSIUM CHANNEL"/>
    <property type="match status" value="1"/>
</dbReference>
<dbReference type="SMART" id="SM00100">
    <property type="entry name" value="cNMP"/>
    <property type="match status" value="1"/>
</dbReference>
<comment type="caution">
    <text evidence="2">The sequence shown here is derived from an EMBL/GenBank/DDBJ whole genome shotgun (WGS) entry which is preliminary data.</text>
</comment>
<evidence type="ECO:0000259" key="1">
    <source>
        <dbReference type="PROSITE" id="PS50042"/>
    </source>
</evidence>
<dbReference type="InterPro" id="IPR014710">
    <property type="entry name" value="RmlC-like_jellyroll"/>
</dbReference>
<dbReference type="InterPro" id="IPR000595">
    <property type="entry name" value="cNMP-bd_dom"/>
</dbReference>
<dbReference type="SUPFAM" id="SSF51206">
    <property type="entry name" value="cAMP-binding domain-like"/>
    <property type="match status" value="1"/>
</dbReference>
<dbReference type="AlphaFoldDB" id="A0A2A8CXT5"/>
<dbReference type="Gene3D" id="2.60.120.10">
    <property type="entry name" value="Jelly Rolls"/>
    <property type="match status" value="1"/>
</dbReference>
<dbReference type="Proteomes" id="UP000220102">
    <property type="component" value="Unassembled WGS sequence"/>
</dbReference>
<dbReference type="InterPro" id="IPR018490">
    <property type="entry name" value="cNMP-bd_dom_sf"/>
</dbReference>
<dbReference type="PROSITE" id="PS50042">
    <property type="entry name" value="CNMP_BINDING_3"/>
    <property type="match status" value="1"/>
</dbReference>
<dbReference type="GO" id="GO:0042391">
    <property type="term" value="P:regulation of membrane potential"/>
    <property type="evidence" value="ECO:0007669"/>
    <property type="project" value="TreeGrafter"/>
</dbReference>
<evidence type="ECO:0000313" key="2">
    <source>
        <dbReference type="EMBL" id="PEN13421.1"/>
    </source>
</evidence>
<dbReference type="GO" id="GO:0005886">
    <property type="term" value="C:plasma membrane"/>
    <property type="evidence" value="ECO:0007669"/>
    <property type="project" value="TreeGrafter"/>
</dbReference>
<evidence type="ECO:0000313" key="3">
    <source>
        <dbReference type="Proteomes" id="UP000220102"/>
    </source>
</evidence>
<dbReference type="PANTHER" id="PTHR10217:SF435">
    <property type="entry name" value="POTASSIUM VOLTAGE-GATED CHANNEL PROTEIN EAG"/>
    <property type="match status" value="1"/>
</dbReference>
<dbReference type="EMBL" id="PDEQ01000004">
    <property type="protein sequence ID" value="PEN13421.1"/>
    <property type="molecule type" value="Genomic_DNA"/>
</dbReference>
<organism evidence="2 3">
    <name type="scientific">Longibacter salinarum</name>
    <dbReference type="NCBI Taxonomy" id="1850348"/>
    <lineage>
        <taxon>Bacteria</taxon>
        <taxon>Pseudomonadati</taxon>
        <taxon>Rhodothermota</taxon>
        <taxon>Rhodothermia</taxon>
        <taxon>Rhodothermales</taxon>
        <taxon>Salisaetaceae</taxon>
        <taxon>Longibacter</taxon>
    </lineage>
</organism>
<dbReference type="Pfam" id="PF00027">
    <property type="entry name" value="cNMP_binding"/>
    <property type="match status" value="1"/>
</dbReference>
<dbReference type="RefSeq" id="WP_098075341.1">
    <property type="nucleotide sequence ID" value="NZ_PDEQ01000004.1"/>
</dbReference>
<dbReference type="GO" id="GO:0005249">
    <property type="term" value="F:voltage-gated potassium channel activity"/>
    <property type="evidence" value="ECO:0007669"/>
    <property type="project" value="TreeGrafter"/>
</dbReference>
<feature type="domain" description="Cyclic nucleotide-binding" evidence="1">
    <location>
        <begin position="39"/>
        <end position="142"/>
    </location>
</feature>
<dbReference type="OrthoDB" id="1523752at2"/>
<gene>
    <name evidence="2" type="ORF">CRI94_08850</name>
</gene>
<sequence length="193" mass="21578">MSTFRNLVRASGRVMRRLFRRRIDARTQEIVDLVQQVPAFEHCSTGALYALAEAMHRRSYRRGEVLYYEGDPGLGLYVIEQGRIQLRSEAEPGVAKMLRDLRPGEAFGVLSILGDFERLETAETLTEARVLGFFRPDLKNIIKRNPSAGAEIMMALARWIGGQHVELVHVVSEQSGKDIALQSYADAATAVSS</sequence>
<dbReference type="CDD" id="cd00038">
    <property type="entry name" value="CAP_ED"/>
    <property type="match status" value="1"/>
</dbReference>